<dbReference type="RefSeq" id="WP_126806235.1">
    <property type="nucleotide sequence ID" value="NZ_NGKA01000001.1"/>
</dbReference>
<name>A0A430B5P4_9ENTE</name>
<reference evidence="1 2" key="1">
    <citation type="submission" date="2017-05" db="EMBL/GenBank/DDBJ databases">
        <title>Vagococcus spp. assemblies.</title>
        <authorList>
            <person name="Gulvik C.A."/>
        </authorList>
    </citation>
    <scope>NUCLEOTIDE SEQUENCE [LARGE SCALE GENOMIC DNA]</scope>
    <source>
        <strain evidence="1 2">CCUG 51432</strain>
    </source>
</reference>
<gene>
    <name evidence="1" type="ORF">CBF29_00735</name>
</gene>
<dbReference type="AlphaFoldDB" id="A0A430B5P4"/>
<dbReference type="EMBL" id="NGKA01000001">
    <property type="protein sequence ID" value="RSU15633.1"/>
    <property type="molecule type" value="Genomic_DNA"/>
</dbReference>
<proteinExistence type="predicted"/>
<evidence type="ECO:0000313" key="2">
    <source>
        <dbReference type="Proteomes" id="UP000287605"/>
    </source>
</evidence>
<comment type="caution">
    <text evidence="1">The sequence shown here is derived from an EMBL/GenBank/DDBJ whole genome shotgun (WGS) entry which is preliminary data.</text>
</comment>
<evidence type="ECO:0000313" key="1">
    <source>
        <dbReference type="EMBL" id="RSU15633.1"/>
    </source>
</evidence>
<keyword evidence="2" id="KW-1185">Reference proteome</keyword>
<protein>
    <submittedName>
        <fullName evidence="1">Uncharacterized protein</fullName>
    </submittedName>
</protein>
<dbReference type="Proteomes" id="UP000287605">
    <property type="component" value="Unassembled WGS sequence"/>
</dbReference>
<organism evidence="1 2">
    <name type="scientific">Vagococcus elongatus</name>
    <dbReference type="NCBI Taxonomy" id="180344"/>
    <lineage>
        <taxon>Bacteria</taxon>
        <taxon>Bacillati</taxon>
        <taxon>Bacillota</taxon>
        <taxon>Bacilli</taxon>
        <taxon>Lactobacillales</taxon>
        <taxon>Enterococcaceae</taxon>
        <taxon>Vagococcus</taxon>
    </lineage>
</organism>
<sequence length="91" mass="10292">MAIIDKINKVLEKEFGTVDLIVNLKDDKEINVTEYEELKKCGKWLKASGTILRVETELSEKKLAALICKETKLTEDDFTITNAAGLYIPFV</sequence>
<accession>A0A430B5P4</accession>